<dbReference type="InterPro" id="IPR057987">
    <property type="entry name" value="TPR_RNF123/RKP"/>
</dbReference>
<dbReference type="InterPro" id="IPR045737">
    <property type="entry name" value="RKP_N"/>
</dbReference>
<comment type="caution">
    <text evidence="7">The sequence shown here is derived from an EMBL/GenBank/DDBJ whole genome shotgun (WGS) entry which is preliminary data.</text>
</comment>
<dbReference type="GO" id="GO:0008270">
    <property type="term" value="F:zinc ion binding"/>
    <property type="evidence" value="ECO:0007669"/>
    <property type="project" value="UniProtKB-KW"/>
</dbReference>
<dbReference type="SUPFAM" id="SSF57850">
    <property type="entry name" value="RING/U-box"/>
    <property type="match status" value="1"/>
</dbReference>
<dbReference type="PROSITE" id="PS50089">
    <property type="entry name" value="ZF_RING_2"/>
    <property type="match status" value="1"/>
</dbReference>
<dbReference type="Pfam" id="PF00622">
    <property type="entry name" value="SPRY"/>
    <property type="match status" value="1"/>
</dbReference>
<accession>A0A811N803</accession>
<dbReference type="Pfam" id="PF19322">
    <property type="entry name" value="RKP_N"/>
    <property type="match status" value="1"/>
</dbReference>
<dbReference type="GO" id="GO:0005737">
    <property type="term" value="C:cytoplasm"/>
    <property type="evidence" value="ECO:0007669"/>
    <property type="project" value="TreeGrafter"/>
</dbReference>
<organism evidence="7 8">
    <name type="scientific">Miscanthus lutarioriparius</name>
    <dbReference type="NCBI Taxonomy" id="422564"/>
    <lineage>
        <taxon>Eukaryota</taxon>
        <taxon>Viridiplantae</taxon>
        <taxon>Streptophyta</taxon>
        <taxon>Embryophyta</taxon>
        <taxon>Tracheophyta</taxon>
        <taxon>Spermatophyta</taxon>
        <taxon>Magnoliopsida</taxon>
        <taxon>Liliopsida</taxon>
        <taxon>Poales</taxon>
        <taxon>Poaceae</taxon>
        <taxon>PACMAD clade</taxon>
        <taxon>Panicoideae</taxon>
        <taxon>Andropogonodae</taxon>
        <taxon>Andropogoneae</taxon>
        <taxon>Saccharinae</taxon>
        <taxon>Miscanthus</taxon>
    </lineage>
</organism>
<dbReference type="GO" id="GO:0051603">
    <property type="term" value="P:proteolysis involved in protein catabolic process"/>
    <property type="evidence" value="ECO:0007669"/>
    <property type="project" value="TreeGrafter"/>
</dbReference>
<dbReference type="Gene3D" id="2.60.120.920">
    <property type="match status" value="1"/>
</dbReference>
<proteinExistence type="predicted"/>
<dbReference type="InterPro" id="IPR013083">
    <property type="entry name" value="Znf_RING/FYVE/PHD"/>
</dbReference>
<protein>
    <recommendedName>
        <fullName evidence="6">RING-type domain-containing protein</fullName>
    </recommendedName>
</protein>
<evidence type="ECO:0000256" key="1">
    <source>
        <dbReference type="ARBA" id="ARBA00022723"/>
    </source>
</evidence>
<evidence type="ECO:0000256" key="4">
    <source>
        <dbReference type="PROSITE-ProRule" id="PRU00175"/>
    </source>
</evidence>
<dbReference type="InterPro" id="IPR003877">
    <property type="entry name" value="SPRY_dom"/>
</dbReference>
<evidence type="ECO:0000256" key="2">
    <source>
        <dbReference type="ARBA" id="ARBA00022771"/>
    </source>
</evidence>
<keyword evidence="5" id="KW-0472">Membrane</keyword>
<keyword evidence="2 4" id="KW-0863">Zinc-finger</keyword>
<keyword evidence="8" id="KW-1185">Reference proteome</keyword>
<evidence type="ECO:0000256" key="5">
    <source>
        <dbReference type="SAM" id="Phobius"/>
    </source>
</evidence>
<dbReference type="OrthoDB" id="258495at2759"/>
<evidence type="ECO:0000313" key="8">
    <source>
        <dbReference type="Proteomes" id="UP000604825"/>
    </source>
</evidence>
<dbReference type="PANTHER" id="PTHR13363:SF5">
    <property type="entry name" value="E3 UBIQUITIN-PROTEIN LIGASE RNF123"/>
    <property type="match status" value="1"/>
</dbReference>
<dbReference type="InterPro" id="IPR001841">
    <property type="entry name" value="Znf_RING"/>
</dbReference>
<keyword evidence="3" id="KW-0862">Zinc</keyword>
<dbReference type="InterPro" id="IPR013320">
    <property type="entry name" value="ConA-like_dom_sf"/>
</dbReference>
<dbReference type="GO" id="GO:0004842">
    <property type="term" value="F:ubiquitin-protein transferase activity"/>
    <property type="evidence" value="ECO:0007669"/>
    <property type="project" value="InterPro"/>
</dbReference>
<evidence type="ECO:0000259" key="6">
    <source>
        <dbReference type="PROSITE" id="PS50089"/>
    </source>
</evidence>
<name>A0A811N803_9POAL</name>
<evidence type="ECO:0000256" key="3">
    <source>
        <dbReference type="ARBA" id="ARBA00022833"/>
    </source>
</evidence>
<dbReference type="InterPro" id="IPR043136">
    <property type="entry name" value="B30.2/SPRY_sf"/>
</dbReference>
<feature type="domain" description="RING-type" evidence="6">
    <location>
        <begin position="1102"/>
        <end position="1140"/>
    </location>
</feature>
<reference evidence="7" key="1">
    <citation type="submission" date="2020-10" db="EMBL/GenBank/DDBJ databases">
        <authorList>
            <person name="Han B."/>
            <person name="Lu T."/>
            <person name="Zhao Q."/>
            <person name="Huang X."/>
            <person name="Zhao Y."/>
        </authorList>
    </citation>
    <scope>NUCLEOTIDE SEQUENCE</scope>
</reference>
<keyword evidence="1" id="KW-0479">Metal-binding</keyword>
<keyword evidence="5" id="KW-0812">Transmembrane</keyword>
<gene>
    <name evidence="7" type="ORF">NCGR_LOCUS15465</name>
</gene>
<dbReference type="EMBL" id="CAJGYO010000004">
    <property type="protein sequence ID" value="CAD6222947.1"/>
    <property type="molecule type" value="Genomic_DNA"/>
</dbReference>
<dbReference type="PANTHER" id="PTHR13363">
    <property type="entry name" value="RING FINGER AND SRY DOMAIN-CONTAINING"/>
    <property type="match status" value="1"/>
</dbReference>
<dbReference type="SUPFAM" id="SSF49899">
    <property type="entry name" value="Concanavalin A-like lectins/glucanases"/>
    <property type="match status" value="1"/>
</dbReference>
<dbReference type="CDD" id="cd16541">
    <property type="entry name" value="RING-HC_RNF123"/>
    <property type="match status" value="1"/>
</dbReference>
<feature type="transmembrane region" description="Helical" evidence="5">
    <location>
        <begin position="1230"/>
        <end position="1251"/>
    </location>
</feature>
<dbReference type="InterPro" id="IPR045129">
    <property type="entry name" value="RNF123/RKP/RSPRY1"/>
</dbReference>
<dbReference type="Proteomes" id="UP000604825">
    <property type="component" value="Unassembled WGS sequence"/>
</dbReference>
<dbReference type="Pfam" id="PF25576">
    <property type="entry name" value="TPR_RNF123"/>
    <property type="match status" value="2"/>
</dbReference>
<evidence type="ECO:0000313" key="7">
    <source>
        <dbReference type="EMBL" id="CAD6222947.1"/>
    </source>
</evidence>
<dbReference type="Gene3D" id="3.30.40.10">
    <property type="entry name" value="Zinc/RING finger domain, C3HC4 (zinc finger)"/>
    <property type="match status" value="1"/>
</dbReference>
<keyword evidence="5" id="KW-1133">Transmembrane helix</keyword>
<sequence length="1288" mass="145311">MAEGSSSHRRSAFSPGLAVLLSGDEAKISHQKSHLVSYHDEIGHQAVERTIEHIFDLPHRSVVRPPGPIDTGFVLSVLRNQARKFDIDWEKCIRGYHGSVLIVDKGAGQSKVVLDDSSICGSFRNVRGPLLVESSAPFSSARANACVWKGKWMYEVTLETSGVQQLGWATLSCPFTDQKGVGDADDSYSFDGRRVTKWNNDPKPYGQPWAVEVHNLEKSESAYFEKLRRVKKFAPLQELFRPISEGICAELFSAIEVSQGCLEYIAWGSLTTLLLDVFRTREPHDFSCLDQVLDLFLRFPGCTSLFQELIVALSCMCKAAPLVLTECPYSGSYPFLVLVCHLLRHKDVMCLWWKAEDFAFSFEGFLTRKIPNKQDLQCLVPSVWWPGSSEDEVSMTLTMTTLSDAIKKIEEMHRELCSLVICFIPPMSPPQPPGSVFRSFVQSLVLKARGGDHRMVVNGTFNNTVLVSLYTVILHLLSEGFSMDSAGSASSSKANCGNGVGFLHKGGKRKFPTQLLFRNDAYYSVIPRIGGPPSILMHHQFDAVENEVQWDEGCMNDEETRVTHTTVQKPCCCSVTDVAVGLRYKETAKYVPSTSKGPCKPMPERSAHVAAECNGRGLSDEIEDKPSSSAQEEIEYGYQALHSLENMPMATQSSSEALKEEELLDVMLLLYHLGISPNFRQAFYFMSQQSQSISLLEETDRQIREKSCSEQVRRLKEARNSYHEDLVDCVRHCVWYRAALFSQWKQRGMYATCMWVVELLLVLSNSNNIFHYVPEFYVESLVSAYSLSASKLSKGSVLSIIGHSGCQALYDDTRIVNPDLKDLLLQSISVLVQYKEFMLVFENNREAINKMPRSLLSAFNNRSWIPVTNILSRFCKGSGFASSKNGESSSSATFQVLLRETCIHEQELFFSFLNRLFNTLSWTMTEFSMSIREMQDKNQNLGILYREIPCAFLMGPDMNLWRLTELVVFILNHIISAADAEFFDMTLRRPGQHQEKTNRTMILAPLVGIILSLMECSSTSEQRELNDVIAVFASMDCPATIHFGLQYLLSYNWSNVLRGDSSLAKLAQLEEFSHYFRRITVSVDDEKDHSINMGDEEADDTCCICYNCDSDATFQPCHHRSCFGCISRHLLNNQRCFFCNAVDDDSTCPYIRSEKEYMAFEAQERRVQLVKDTAGVCCADLKEELELVKQTLDSVVGEVWKIKMLHVEVMPAVKPKVGNKNMQIVLDSSFLAAVYIGFVGVMIGVVVAGHLKYTELFQELFPEHMYHMYAIKAITSQGNKNVTQIYPI</sequence>